<comment type="similarity">
    <text evidence="1">Belongs to the protein kinase superfamily. ADCK protein kinase family.</text>
</comment>
<feature type="domain" description="ABC1 atypical kinase-like" evidence="3">
    <location>
        <begin position="391"/>
        <end position="624"/>
    </location>
</feature>
<comment type="caution">
    <text evidence="4">The sequence shown here is derived from an EMBL/GenBank/DDBJ whole genome shotgun (WGS) entry which is preliminary data.</text>
</comment>
<feature type="compositionally biased region" description="Acidic residues" evidence="2">
    <location>
        <begin position="326"/>
        <end position="336"/>
    </location>
</feature>
<proteinExistence type="inferred from homology"/>
<dbReference type="GO" id="GO:0005739">
    <property type="term" value="C:mitochondrion"/>
    <property type="evidence" value="ECO:0007669"/>
    <property type="project" value="TreeGrafter"/>
</dbReference>
<dbReference type="PANTHER" id="PTHR45890">
    <property type="entry name" value="AARF DOMAIN CONTAINING KINASE 2 (PREDICTED)"/>
    <property type="match status" value="1"/>
</dbReference>
<organism evidence="4 5">
    <name type="scientific">Petrolisthes manimaculis</name>
    <dbReference type="NCBI Taxonomy" id="1843537"/>
    <lineage>
        <taxon>Eukaryota</taxon>
        <taxon>Metazoa</taxon>
        <taxon>Ecdysozoa</taxon>
        <taxon>Arthropoda</taxon>
        <taxon>Crustacea</taxon>
        <taxon>Multicrustacea</taxon>
        <taxon>Malacostraca</taxon>
        <taxon>Eumalacostraca</taxon>
        <taxon>Eucarida</taxon>
        <taxon>Decapoda</taxon>
        <taxon>Pleocyemata</taxon>
        <taxon>Anomura</taxon>
        <taxon>Galatheoidea</taxon>
        <taxon>Porcellanidae</taxon>
        <taxon>Petrolisthes</taxon>
    </lineage>
</organism>
<evidence type="ECO:0000256" key="1">
    <source>
        <dbReference type="ARBA" id="ARBA00009670"/>
    </source>
</evidence>
<keyword evidence="5" id="KW-1185">Reference proteome</keyword>
<dbReference type="Proteomes" id="UP001292094">
    <property type="component" value="Unassembled WGS sequence"/>
</dbReference>
<evidence type="ECO:0000259" key="3">
    <source>
        <dbReference type="Pfam" id="PF03109"/>
    </source>
</evidence>
<accession>A0AAE1UCF9</accession>
<protein>
    <recommendedName>
        <fullName evidence="3">ABC1 atypical kinase-like domain-containing protein</fullName>
    </recommendedName>
</protein>
<feature type="compositionally biased region" description="Polar residues" evidence="2">
    <location>
        <begin position="307"/>
        <end position="323"/>
    </location>
</feature>
<name>A0AAE1UCF9_9EUCA</name>
<dbReference type="SUPFAM" id="SSF56112">
    <property type="entry name" value="Protein kinase-like (PK-like)"/>
    <property type="match status" value="1"/>
</dbReference>
<evidence type="ECO:0000313" key="4">
    <source>
        <dbReference type="EMBL" id="KAK4313639.1"/>
    </source>
</evidence>
<dbReference type="InterPro" id="IPR004147">
    <property type="entry name" value="ABC1_dom"/>
</dbReference>
<dbReference type="InterPro" id="IPR011009">
    <property type="entry name" value="Kinase-like_dom_sf"/>
</dbReference>
<dbReference type="InterPro" id="IPR052402">
    <property type="entry name" value="ADCK_kinase"/>
</dbReference>
<dbReference type="EMBL" id="JAWZYT010001281">
    <property type="protein sequence ID" value="KAK4313639.1"/>
    <property type="molecule type" value="Genomic_DNA"/>
</dbReference>
<evidence type="ECO:0000256" key="2">
    <source>
        <dbReference type="SAM" id="MobiDB-lite"/>
    </source>
</evidence>
<feature type="region of interest" description="Disordered" evidence="2">
    <location>
        <begin position="307"/>
        <end position="336"/>
    </location>
</feature>
<dbReference type="PANTHER" id="PTHR45890:SF1">
    <property type="entry name" value="AARF DOMAIN CONTAINING KINASE 2"/>
    <property type="match status" value="1"/>
</dbReference>
<sequence length="722" mass="80994">MRHGRLQSHVRHGRLKSHVRLKNIRLKNLTLGCALLSPTTLLGKLYPGGSGAGAGADLGGAVTHPDKKEERHKSWVMNLLLGLYKLLRLWLRILRLTVTFVPVMLLYPVTCLGSIPTNAWWTLLLTAMEFSGPIVVKLGQWASTRHDLFPDTWCWRLCRLQRRARPHTWTHTRTRMAAAFGPQWRKVFVKFDNDGKPVGSGCVAQVYKVWMSTDAISDEELLQQIILEMDDENNTSWFEGLEILGFGNFLSNIWNREKKEEEEAAALSYWRDWRKRKEEKEERLAQEEDRSGGGLLSVVESLTRDLLTSGNTKSQDESGQVRSTNEEEQQSEEMAINEEWQESDLAESLSKSLLLPDDPLPVADDLLPVVDDLTTTTTTPPLGDLEGLIPVAVKVLHPGVESAFRRDLEILEYGALILTLLMPRLKWLSLTQCVQEFADVMEAQIDLKKEAINLETFSENFAQVPFVKFPRPLRPYVTRKVLVETYEEGEAMTDILYASPEQASTQLKKDLAQIGVDALLKMVFVDNLVHGDLHPGNILVQKNNNNTQTTTTTTTTSTRMMMVDVGCDTMVMDVVPAVDLNTHTPPLRLCILDCGIVSRLAPADLDNLRAVFKQVVLGDGVSVGELFLQHSLHQCVNTEAFKEDICKLVDDARHTHISLAQVDIGVLLQSVLSVLVYHKVRLDSGFSSVMLAILVLEGVGRALDPNMDILERARPILVTGKM</sequence>
<dbReference type="AlphaFoldDB" id="A0AAE1UCF9"/>
<dbReference type="Pfam" id="PF03109">
    <property type="entry name" value="ABC1"/>
    <property type="match status" value="1"/>
</dbReference>
<gene>
    <name evidence="4" type="ORF">Pmani_015043</name>
</gene>
<reference evidence="4" key="1">
    <citation type="submission" date="2023-11" db="EMBL/GenBank/DDBJ databases">
        <title>Genome assemblies of two species of porcelain crab, Petrolisthes cinctipes and Petrolisthes manimaculis (Anomura: Porcellanidae).</title>
        <authorList>
            <person name="Angst P."/>
        </authorList>
    </citation>
    <scope>NUCLEOTIDE SEQUENCE</scope>
    <source>
        <strain evidence="4">PB745_02</strain>
        <tissue evidence="4">Gill</tissue>
    </source>
</reference>
<evidence type="ECO:0000313" key="5">
    <source>
        <dbReference type="Proteomes" id="UP001292094"/>
    </source>
</evidence>